<dbReference type="EMBL" id="ONZP01001144">
    <property type="protein sequence ID" value="SPJ93272.1"/>
    <property type="molecule type" value="Genomic_DNA"/>
</dbReference>
<sequence length="15" mass="1554">MSSNELLSSDSIVAT</sequence>
<evidence type="ECO:0000313" key="2">
    <source>
        <dbReference type="Proteomes" id="UP001187734"/>
    </source>
</evidence>
<name>A0AAE8SQ96_9HYPO</name>
<organism evidence="1 2">
    <name type="scientific">Fusarium torulosum</name>
    <dbReference type="NCBI Taxonomy" id="33205"/>
    <lineage>
        <taxon>Eukaryota</taxon>
        <taxon>Fungi</taxon>
        <taxon>Dikarya</taxon>
        <taxon>Ascomycota</taxon>
        <taxon>Pezizomycotina</taxon>
        <taxon>Sordariomycetes</taxon>
        <taxon>Hypocreomycetidae</taxon>
        <taxon>Hypocreales</taxon>
        <taxon>Nectriaceae</taxon>
        <taxon>Fusarium</taxon>
    </lineage>
</organism>
<reference evidence="1" key="1">
    <citation type="submission" date="2018-03" db="EMBL/GenBank/DDBJ databases">
        <authorList>
            <person name="Guldener U."/>
        </authorList>
    </citation>
    <scope>NUCLEOTIDE SEQUENCE</scope>
</reference>
<evidence type="ECO:0000313" key="1">
    <source>
        <dbReference type="EMBL" id="SPJ93272.1"/>
    </source>
</evidence>
<proteinExistence type="predicted"/>
<gene>
    <name evidence="1" type="ORF">FTOL_13878</name>
</gene>
<accession>A0AAE8SQ96</accession>
<keyword evidence="2" id="KW-1185">Reference proteome</keyword>
<protein>
    <submittedName>
        <fullName evidence="1">Uncharacterized protein</fullName>
    </submittedName>
</protein>
<dbReference type="Proteomes" id="UP001187734">
    <property type="component" value="Unassembled WGS sequence"/>
</dbReference>
<comment type="caution">
    <text evidence="1">The sequence shown here is derived from an EMBL/GenBank/DDBJ whole genome shotgun (WGS) entry which is preliminary data.</text>
</comment>